<evidence type="ECO:0000313" key="2">
    <source>
        <dbReference type="EMBL" id="QJA61287.1"/>
    </source>
</evidence>
<organism evidence="1">
    <name type="scientific">viral metagenome</name>
    <dbReference type="NCBI Taxonomy" id="1070528"/>
    <lineage>
        <taxon>unclassified sequences</taxon>
        <taxon>metagenomes</taxon>
        <taxon>organismal metagenomes</taxon>
    </lineage>
</organism>
<evidence type="ECO:0000313" key="1">
    <source>
        <dbReference type="EMBL" id="QJA47542.1"/>
    </source>
</evidence>
<evidence type="ECO:0000313" key="4">
    <source>
        <dbReference type="EMBL" id="QJI05371.1"/>
    </source>
</evidence>
<dbReference type="EMBL" id="MT145198">
    <property type="protein sequence ID" value="QJI05371.1"/>
    <property type="molecule type" value="Genomic_DNA"/>
</dbReference>
<gene>
    <name evidence="4" type="ORF">MM415A00143_0046</name>
    <name evidence="2" type="ORF">MM415B00963_0012</name>
    <name evidence="1" type="ORF">TM448A00700_0005</name>
    <name evidence="3" type="ORF">TM448B03128_0003</name>
</gene>
<dbReference type="EMBL" id="MT141436">
    <property type="protein sequence ID" value="QJA61287.1"/>
    <property type="molecule type" value="Genomic_DNA"/>
</dbReference>
<proteinExistence type="predicted"/>
<dbReference type="EMBL" id="MT144994">
    <property type="protein sequence ID" value="QJI02351.1"/>
    <property type="molecule type" value="Genomic_DNA"/>
</dbReference>
<sequence>MSEFQETSPIKEWIKIGKKNPWIREACDPEFNIFPTCECKSIDELEKQIEHGNWCLGQAFFYKNLCFINQVDGGDEWLTIKDDYAFESYTFARIIKRGAFEKEINKLLAATKKQCQSLTYDEVKS</sequence>
<name>A0A6H1ZJ90_9ZZZZ</name>
<evidence type="ECO:0000313" key="3">
    <source>
        <dbReference type="EMBL" id="QJI02351.1"/>
    </source>
</evidence>
<accession>A0A6H1ZJ90</accession>
<protein>
    <submittedName>
        <fullName evidence="1">Uncharacterized protein</fullName>
    </submittedName>
</protein>
<reference evidence="1" key="1">
    <citation type="submission" date="2020-03" db="EMBL/GenBank/DDBJ databases">
        <title>The deep terrestrial virosphere.</title>
        <authorList>
            <person name="Holmfeldt K."/>
            <person name="Nilsson E."/>
            <person name="Simone D."/>
            <person name="Lopez-Fernandez M."/>
            <person name="Wu X."/>
            <person name="de Brujin I."/>
            <person name="Lundin D."/>
            <person name="Andersson A."/>
            <person name="Bertilsson S."/>
            <person name="Dopson M."/>
        </authorList>
    </citation>
    <scope>NUCLEOTIDE SEQUENCE</scope>
    <source>
        <strain evidence="4">MM415A00143</strain>
        <strain evidence="2">MM415B00963</strain>
        <strain evidence="1">TM448A00700</strain>
        <strain evidence="3">TM448B03128</strain>
    </source>
</reference>
<dbReference type="EMBL" id="MT144048">
    <property type="protein sequence ID" value="QJA47542.1"/>
    <property type="molecule type" value="Genomic_DNA"/>
</dbReference>
<dbReference type="AlphaFoldDB" id="A0A6H1ZJ90"/>